<gene>
    <name evidence="1" type="ORF">BOTBODRAFT_28735</name>
</gene>
<dbReference type="Proteomes" id="UP000027195">
    <property type="component" value="Unassembled WGS sequence"/>
</dbReference>
<dbReference type="PANTHER" id="PTHR14187">
    <property type="entry name" value="ALPHA KINASE/ELONGATION FACTOR 2 KINASE"/>
    <property type="match status" value="1"/>
</dbReference>
<dbReference type="CDD" id="cd10170">
    <property type="entry name" value="ASKHA_NBD_HSP70"/>
    <property type="match status" value="1"/>
</dbReference>
<dbReference type="Gene3D" id="3.30.420.40">
    <property type="match status" value="2"/>
</dbReference>
<protein>
    <submittedName>
        <fullName evidence="1">Uncharacterized protein</fullName>
    </submittedName>
</protein>
<dbReference type="PANTHER" id="PTHR14187:SF5">
    <property type="entry name" value="HEAT SHOCK 70 KDA PROTEIN 12A"/>
    <property type="match status" value="1"/>
</dbReference>
<organism evidence="1 2">
    <name type="scientific">Botryobasidium botryosum (strain FD-172 SS1)</name>
    <dbReference type="NCBI Taxonomy" id="930990"/>
    <lineage>
        <taxon>Eukaryota</taxon>
        <taxon>Fungi</taxon>
        <taxon>Dikarya</taxon>
        <taxon>Basidiomycota</taxon>
        <taxon>Agaricomycotina</taxon>
        <taxon>Agaricomycetes</taxon>
        <taxon>Cantharellales</taxon>
        <taxon>Botryobasidiaceae</taxon>
        <taxon>Botryobasidium</taxon>
    </lineage>
</organism>
<evidence type="ECO:0000313" key="1">
    <source>
        <dbReference type="EMBL" id="KDQ18318.1"/>
    </source>
</evidence>
<dbReference type="Gene3D" id="3.90.640.10">
    <property type="entry name" value="Actin, Chain A, domain 4"/>
    <property type="match status" value="1"/>
</dbReference>
<dbReference type="AlphaFoldDB" id="A0A067MRI7"/>
<reference evidence="2" key="1">
    <citation type="journal article" date="2014" name="Proc. Natl. Acad. Sci. U.S.A.">
        <title>Extensive sampling of basidiomycete genomes demonstrates inadequacy of the white-rot/brown-rot paradigm for wood decay fungi.</title>
        <authorList>
            <person name="Riley R."/>
            <person name="Salamov A.A."/>
            <person name="Brown D.W."/>
            <person name="Nagy L.G."/>
            <person name="Floudas D."/>
            <person name="Held B.W."/>
            <person name="Levasseur A."/>
            <person name="Lombard V."/>
            <person name="Morin E."/>
            <person name="Otillar R."/>
            <person name="Lindquist E.A."/>
            <person name="Sun H."/>
            <person name="LaButti K.M."/>
            <person name="Schmutz J."/>
            <person name="Jabbour D."/>
            <person name="Luo H."/>
            <person name="Baker S.E."/>
            <person name="Pisabarro A.G."/>
            <person name="Walton J.D."/>
            <person name="Blanchette R.A."/>
            <person name="Henrissat B."/>
            <person name="Martin F."/>
            <person name="Cullen D."/>
            <person name="Hibbett D.S."/>
            <person name="Grigoriev I.V."/>
        </authorList>
    </citation>
    <scope>NUCLEOTIDE SEQUENCE [LARGE SCALE GENOMIC DNA]</scope>
    <source>
        <strain evidence="2">FD-172 SS1</strain>
    </source>
</reference>
<dbReference type="InterPro" id="IPR043129">
    <property type="entry name" value="ATPase_NBD"/>
</dbReference>
<dbReference type="STRING" id="930990.A0A067MRI7"/>
<proteinExistence type="predicted"/>
<dbReference type="SUPFAM" id="SSF53067">
    <property type="entry name" value="Actin-like ATPase domain"/>
    <property type="match status" value="2"/>
</dbReference>
<sequence length="595" mass="66021">MRPFSDEPWNQDAKIVIAFDIGTTQTAVSFTHLYPGGSQVLHRVLQWPGQESQGGEAKIPSLVWYDRSGQARAFGAEANTHEVLDEAEDNGWKLARYFKLHLHPASQRNIQQLTLEPLPFDVAVDEIYADFMDYLFQQTKIYFKERILDGAKTWDSLEGTIELIIAHPNGWDLREQSVLRDAAVQANVMPSFQAAQERVRFVSEAEASVHFVLHNADIEDRLEIYDDFVVCDAGGSTVDTTLYSVDETTPLIRLKEKRASACVQAGAIFVNKTAEEYFAQAFTGAGLDEETVSEFVAAAMDSFEMETKRRFKDPGETKIISVGGRKFSNMDLNVRRGAMTMNGSQIQQFFDPCVEKILESVNSQIAGHPVQYLLLVGGFGESPYLRKRLQDGPGSSGIKVTIADHATSKAVADGAVIWFVRHAVTARATRYAFGIECSARPTSIHDRGNQPVYETPGGPRISVWKELVPAGKILGNSAEILSERFTWNFETSTPDLGHSSVVVYVYEGKTHAPRFVFDEDKKMNLGFRPTCTIKADLSGLSGSLVRKRGPNGVYWTVTFSIAFKFGGTELQAFLAWNEKGKTCRGPASIIPVSQL</sequence>
<accession>A0A067MRI7</accession>
<keyword evidence="2" id="KW-1185">Reference proteome</keyword>
<evidence type="ECO:0000313" key="2">
    <source>
        <dbReference type="Proteomes" id="UP000027195"/>
    </source>
</evidence>
<dbReference type="InParanoid" id="A0A067MRI7"/>
<dbReference type="HOGENOM" id="CLU_009958_4_1_1"/>
<name>A0A067MRI7_BOTB1</name>
<dbReference type="EMBL" id="KL198021">
    <property type="protein sequence ID" value="KDQ18318.1"/>
    <property type="molecule type" value="Genomic_DNA"/>
</dbReference>
<dbReference type="OrthoDB" id="2963168at2759"/>